<protein>
    <submittedName>
        <fullName evidence="6">ABC transporter ATP-binding protein</fullName>
    </submittedName>
</protein>
<organism evidence="6 7">
    <name type="scientific">Desulfobotulus mexicanus</name>
    <dbReference type="NCBI Taxonomy" id="2586642"/>
    <lineage>
        <taxon>Bacteria</taxon>
        <taxon>Pseudomonadati</taxon>
        <taxon>Thermodesulfobacteriota</taxon>
        <taxon>Desulfobacteria</taxon>
        <taxon>Desulfobacterales</taxon>
        <taxon>Desulfobacteraceae</taxon>
        <taxon>Desulfobotulus</taxon>
    </lineage>
</organism>
<dbReference type="InterPro" id="IPR027417">
    <property type="entry name" value="P-loop_NTPase"/>
</dbReference>
<proteinExistence type="inferred from homology"/>
<reference evidence="6 7" key="1">
    <citation type="submission" date="2019-06" db="EMBL/GenBank/DDBJ databases">
        <title>Desulfobotulus mexicanus sp. nov., a novel sulfate-reducing bacterium isolated from the sediment of an alkaline crater lake in Mexico.</title>
        <authorList>
            <person name="Hirschler-Rea A."/>
        </authorList>
    </citation>
    <scope>NUCLEOTIDE SEQUENCE [LARGE SCALE GENOMIC DNA]</scope>
    <source>
        <strain evidence="6 7">PAR22N</strain>
    </source>
</reference>
<name>A0A5Q4VED7_9BACT</name>
<sequence length="413" mass="46305">MNHNKTSESFCIHTVNLGKAYKDYSSEWRRIASWMGIRTRPIPEKRVLRNISFRMGQGEAIGIVGQNGAGKSTLLKLISGTLHPSEGHIHISGRISAILELGMGFNPELTGRQNALHTLGLLGFPHKQIMDLLPGIEDFAEINSYFDEPVRTLSSGMQMRIAFGVATCVRPDILIIDEALSVGDAYFQHKSFDRIRKFREAGTSMIIVSHDKNAIQTFCDRAILLDKGNLLMDNTPESVLDYYNALIAEKESCRPRMNYLENKGIQTISGTGEAEVETLDLLDSNGHSTEEIHTGEPVCLRIKVSVKEDIPELVIGYVIKNRLGQDVFGTNTHNLGCSLLNLRAGEKPEYHFYFPANLAPGSYSLALALHRGADHLEYNYEWRNLALMFHVRNTHHPVFSGLTWIPPKVEYAR</sequence>
<gene>
    <name evidence="6" type="ORF">FIM25_06225</name>
</gene>
<dbReference type="InterPro" id="IPR003593">
    <property type="entry name" value="AAA+_ATPase"/>
</dbReference>
<evidence type="ECO:0000256" key="1">
    <source>
        <dbReference type="ARBA" id="ARBA00005417"/>
    </source>
</evidence>
<dbReference type="Gene3D" id="2.70.50.60">
    <property type="entry name" value="abc- transporter (atp binding component) like domain"/>
    <property type="match status" value="1"/>
</dbReference>
<dbReference type="AlphaFoldDB" id="A0A5Q4VED7"/>
<comment type="similarity">
    <text evidence="1">Belongs to the ABC transporter superfamily.</text>
</comment>
<comment type="caution">
    <text evidence="6">The sequence shown here is derived from an EMBL/GenBank/DDBJ whole genome shotgun (WGS) entry which is preliminary data.</text>
</comment>
<dbReference type="GO" id="GO:0005524">
    <property type="term" value="F:ATP binding"/>
    <property type="evidence" value="ECO:0007669"/>
    <property type="project" value="UniProtKB-KW"/>
</dbReference>
<dbReference type="OrthoDB" id="9809450at2"/>
<dbReference type="GO" id="GO:0140359">
    <property type="term" value="F:ABC-type transporter activity"/>
    <property type="evidence" value="ECO:0007669"/>
    <property type="project" value="InterPro"/>
</dbReference>
<evidence type="ECO:0000313" key="6">
    <source>
        <dbReference type="EMBL" id="TYT75296.1"/>
    </source>
</evidence>
<dbReference type="InterPro" id="IPR015860">
    <property type="entry name" value="ABC_transpr_TagH-like"/>
</dbReference>
<dbReference type="CDD" id="cd10147">
    <property type="entry name" value="Wzt_C-like"/>
    <property type="match status" value="1"/>
</dbReference>
<dbReference type="GO" id="GO:0016887">
    <property type="term" value="F:ATP hydrolysis activity"/>
    <property type="evidence" value="ECO:0007669"/>
    <property type="project" value="InterPro"/>
</dbReference>
<dbReference type="InterPro" id="IPR017871">
    <property type="entry name" value="ABC_transporter-like_CS"/>
</dbReference>
<dbReference type="SMART" id="SM00382">
    <property type="entry name" value="AAA"/>
    <property type="match status" value="1"/>
</dbReference>
<keyword evidence="3" id="KW-0547">Nucleotide-binding</keyword>
<evidence type="ECO:0000313" key="7">
    <source>
        <dbReference type="Proteomes" id="UP000321899"/>
    </source>
</evidence>
<dbReference type="InterPro" id="IPR050683">
    <property type="entry name" value="Bact_Polysacc_Export_ATP-bd"/>
</dbReference>
<dbReference type="EMBL" id="VDMB01000005">
    <property type="protein sequence ID" value="TYT75296.1"/>
    <property type="molecule type" value="Genomic_DNA"/>
</dbReference>
<keyword evidence="2" id="KW-0813">Transport</keyword>
<dbReference type="Gene3D" id="3.40.50.300">
    <property type="entry name" value="P-loop containing nucleotide triphosphate hydrolases"/>
    <property type="match status" value="1"/>
</dbReference>
<feature type="domain" description="ABC transporter" evidence="5">
    <location>
        <begin position="12"/>
        <end position="252"/>
    </location>
</feature>
<dbReference type="RefSeq" id="WP_139447392.1">
    <property type="nucleotide sequence ID" value="NZ_VDMB01000005.1"/>
</dbReference>
<dbReference type="Proteomes" id="UP000321899">
    <property type="component" value="Unassembled WGS sequence"/>
</dbReference>
<evidence type="ECO:0000259" key="5">
    <source>
        <dbReference type="PROSITE" id="PS50893"/>
    </source>
</evidence>
<dbReference type="CDD" id="cd03220">
    <property type="entry name" value="ABC_KpsT_Wzt"/>
    <property type="match status" value="1"/>
</dbReference>
<dbReference type="SUPFAM" id="SSF52540">
    <property type="entry name" value="P-loop containing nucleoside triphosphate hydrolases"/>
    <property type="match status" value="1"/>
</dbReference>
<dbReference type="PROSITE" id="PS50893">
    <property type="entry name" value="ABC_TRANSPORTER_2"/>
    <property type="match status" value="1"/>
</dbReference>
<accession>A0A5Q4VED7</accession>
<dbReference type="GO" id="GO:0016020">
    <property type="term" value="C:membrane"/>
    <property type="evidence" value="ECO:0007669"/>
    <property type="project" value="InterPro"/>
</dbReference>
<evidence type="ECO:0000256" key="4">
    <source>
        <dbReference type="ARBA" id="ARBA00022840"/>
    </source>
</evidence>
<dbReference type="Pfam" id="PF00005">
    <property type="entry name" value="ABC_tran"/>
    <property type="match status" value="1"/>
</dbReference>
<dbReference type="PANTHER" id="PTHR46743:SF2">
    <property type="entry name" value="TEICHOIC ACIDS EXPORT ATP-BINDING PROTEIN TAGH"/>
    <property type="match status" value="1"/>
</dbReference>
<dbReference type="PROSITE" id="PS00211">
    <property type="entry name" value="ABC_TRANSPORTER_1"/>
    <property type="match status" value="1"/>
</dbReference>
<evidence type="ECO:0000256" key="3">
    <source>
        <dbReference type="ARBA" id="ARBA00022741"/>
    </source>
</evidence>
<evidence type="ECO:0000256" key="2">
    <source>
        <dbReference type="ARBA" id="ARBA00022448"/>
    </source>
</evidence>
<dbReference type="Pfam" id="PF14524">
    <property type="entry name" value="Wzt_C"/>
    <property type="match status" value="1"/>
</dbReference>
<keyword evidence="4 6" id="KW-0067">ATP-binding</keyword>
<dbReference type="InterPro" id="IPR029439">
    <property type="entry name" value="Wzt_C"/>
</dbReference>
<keyword evidence="7" id="KW-1185">Reference proteome</keyword>
<dbReference type="InterPro" id="IPR003439">
    <property type="entry name" value="ABC_transporter-like_ATP-bd"/>
</dbReference>
<dbReference type="PANTHER" id="PTHR46743">
    <property type="entry name" value="TEICHOIC ACIDS EXPORT ATP-BINDING PROTEIN TAGH"/>
    <property type="match status" value="1"/>
</dbReference>